<protein>
    <submittedName>
        <fullName evidence="5">SDR family NAD(P)-dependent oxidoreductase</fullName>
    </submittedName>
</protein>
<evidence type="ECO:0000313" key="5">
    <source>
        <dbReference type="EMBL" id="HJC85914.1"/>
    </source>
</evidence>
<dbReference type="Proteomes" id="UP000823858">
    <property type="component" value="Unassembled WGS sequence"/>
</dbReference>
<dbReference type="AlphaFoldDB" id="A0A9D2QE73"/>
<accession>A0A9D2QE73</accession>
<organism evidence="5 6">
    <name type="scientific">Candidatus Corynebacterium faecigallinarum</name>
    <dbReference type="NCBI Taxonomy" id="2838528"/>
    <lineage>
        <taxon>Bacteria</taxon>
        <taxon>Bacillati</taxon>
        <taxon>Actinomycetota</taxon>
        <taxon>Actinomycetes</taxon>
        <taxon>Mycobacteriales</taxon>
        <taxon>Corynebacteriaceae</taxon>
        <taxon>Corynebacterium</taxon>
    </lineage>
</organism>
<evidence type="ECO:0000259" key="4">
    <source>
        <dbReference type="SMART" id="SM00822"/>
    </source>
</evidence>
<dbReference type="Pfam" id="PF00106">
    <property type="entry name" value="adh_short"/>
    <property type="match status" value="1"/>
</dbReference>
<sequence>MQDNESADGTDGTVGFAGQVAVVTGAGGGLGRAHALALAARGVKVVVNDLGNAADVVEEIIAAGGEAVADTSDIADRAVATTMIEDTVARWGRIDILINNAGILRDRSFAKMDLDDFDKVIDVHLNGSVNCTKAAWPYMVKQGYGRILMTTSASGIYGNFGQANYGAAKSALVGLMNVLAIEGERKGIRVNALAPTAATQMTDGLISEDAAARLGPDTVAPAAEFLVSPDAPTGVILGAGGGVFAVSQMREAAPVALAAEDCTAEGIAAHWDRISDMSDTHTLGSAFDQTDLYVRALAGAEDGAEDAAEKEQA</sequence>
<evidence type="ECO:0000256" key="3">
    <source>
        <dbReference type="RuleBase" id="RU000363"/>
    </source>
</evidence>
<dbReference type="PROSITE" id="PS00061">
    <property type="entry name" value="ADH_SHORT"/>
    <property type="match status" value="1"/>
</dbReference>
<proteinExistence type="inferred from homology"/>
<dbReference type="EMBL" id="DWVP01000023">
    <property type="protein sequence ID" value="HJC85914.1"/>
    <property type="molecule type" value="Genomic_DNA"/>
</dbReference>
<dbReference type="Gene3D" id="3.40.50.720">
    <property type="entry name" value="NAD(P)-binding Rossmann-like Domain"/>
    <property type="match status" value="1"/>
</dbReference>
<dbReference type="SMART" id="SM00822">
    <property type="entry name" value="PKS_KR"/>
    <property type="match status" value="1"/>
</dbReference>
<gene>
    <name evidence="5" type="ORF">H9751_10315</name>
</gene>
<comment type="similarity">
    <text evidence="1 3">Belongs to the short-chain dehydrogenases/reductases (SDR) family.</text>
</comment>
<comment type="caution">
    <text evidence="5">The sequence shown here is derived from an EMBL/GenBank/DDBJ whole genome shotgun (WGS) entry which is preliminary data.</text>
</comment>
<feature type="domain" description="Ketoreductase" evidence="4">
    <location>
        <begin position="19"/>
        <end position="196"/>
    </location>
</feature>
<name>A0A9D2QE73_9CORY</name>
<dbReference type="InterPro" id="IPR002347">
    <property type="entry name" value="SDR_fam"/>
</dbReference>
<dbReference type="GO" id="GO:0016491">
    <property type="term" value="F:oxidoreductase activity"/>
    <property type="evidence" value="ECO:0007669"/>
    <property type="project" value="UniProtKB-KW"/>
</dbReference>
<dbReference type="SUPFAM" id="SSF51735">
    <property type="entry name" value="NAD(P)-binding Rossmann-fold domains"/>
    <property type="match status" value="1"/>
</dbReference>
<dbReference type="InterPro" id="IPR020904">
    <property type="entry name" value="Sc_DH/Rdtase_CS"/>
</dbReference>
<dbReference type="InterPro" id="IPR057326">
    <property type="entry name" value="KR_dom"/>
</dbReference>
<dbReference type="PANTHER" id="PTHR45024:SF2">
    <property type="entry name" value="SCP2 DOMAIN-CONTAINING PROTEIN"/>
    <property type="match status" value="1"/>
</dbReference>
<dbReference type="InterPro" id="IPR036291">
    <property type="entry name" value="NAD(P)-bd_dom_sf"/>
</dbReference>
<reference evidence="5" key="1">
    <citation type="journal article" date="2021" name="PeerJ">
        <title>Extensive microbial diversity within the chicken gut microbiome revealed by metagenomics and culture.</title>
        <authorList>
            <person name="Gilroy R."/>
            <person name="Ravi A."/>
            <person name="Getino M."/>
            <person name="Pursley I."/>
            <person name="Horton D.L."/>
            <person name="Alikhan N.F."/>
            <person name="Baker D."/>
            <person name="Gharbi K."/>
            <person name="Hall N."/>
            <person name="Watson M."/>
            <person name="Adriaenssens E.M."/>
            <person name="Foster-Nyarko E."/>
            <person name="Jarju S."/>
            <person name="Secka A."/>
            <person name="Antonio M."/>
            <person name="Oren A."/>
            <person name="Chaudhuri R.R."/>
            <person name="La Ragione R."/>
            <person name="Hildebrand F."/>
            <person name="Pallen M.J."/>
        </authorList>
    </citation>
    <scope>NUCLEOTIDE SEQUENCE</scope>
    <source>
        <strain evidence="5">ChiHjej13B12-4958</strain>
    </source>
</reference>
<dbReference type="PRINTS" id="PR00080">
    <property type="entry name" value="SDRFAMILY"/>
</dbReference>
<evidence type="ECO:0000256" key="2">
    <source>
        <dbReference type="ARBA" id="ARBA00023002"/>
    </source>
</evidence>
<evidence type="ECO:0000256" key="1">
    <source>
        <dbReference type="ARBA" id="ARBA00006484"/>
    </source>
</evidence>
<evidence type="ECO:0000313" key="6">
    <source>
        <dbReference type="Proteomes" id="UP000823858"/>
    </source>
</evidence>
<dbReference type="InterPro" id="IPR051687">
    <property type="entry name" value="Peroxisomal_Beta-Oxidation"/>
</dbReference>
<dbReference type="PANTHER" id="PTHR45024">
    <property type="entry name" value="DEHYDROGENASES, SHORT CHAIN"/>
    <property type="match status" value="1"/>
</dbReference>
<dbReference type="PRINTS" id="PR00081">
    <property type="entry name" value="GDHRDH"/>
</dbReference>
<reference evidence="5" key="2">
    <citation type="submission" date="2021-04" db="EMBL/GenBank/DDBJ databases">
        <authorList>
            <person name="Gilroy R."/>
        </authorList>
    </citation>
    <scope>NUCLEOTIDE SEQUENCE</scope>
    <source>
        <strain evidence="5">ChiHjej13B12-4958</strain>
    </source>
</reference>
<keyword evidence="2" id="KW-0560">Oxidoreductase</keyword>